<dbReference type="RefSeq" id="WP_211010583.1">
    <property type="nucleotide sequence ID" value="NZ_JASJUT010000003.1"/>
</dbReference>
<name>A0ABT7EKN4_9GAMM</name>
<evidence type="ECO:0000256" key="1">
    <source>
        <dbReference type="SAM" id="Phobius"/>
    </source>
</evidence>
<reference evidence="2 3" key="1">
    <citation type="submission" date="2023-05" db="EMBL/GenBank/DDBJ databases">
        <title>Pseudoalteromonas ardens sp. nov., Pseudoalteromonas obscura sp. nov., and Pseudoalteromonas umbrosa sp. nov., isolated from the coral Montipora capitata.</title>
        <authorList>
            <person name="Thomas E.M."/>
            <person name="Smith E.M."/>
            <person name="Papke E."/>
            <person name="Shlafstein M.D."/>
            <person name="Oline D.K."/>
            <person name="Videau P."/>
            <person name="Saw J.H."/>
            <person name="Strangman W.K."/>
            <person name="Ushijima B."/>
        </authorList>
    </citation>
    <scope>NUCLEOTIDE SEQUENCE [LARGE SCALE GENOMIC DNA]</scope>
    <source>
        <strain evidence="2 3">P94</strain>
    </source>
</reference>
<sequence>MSSEKEKYQKRLSIIGAIGFPFYLILSLGAAAHFKGHAVFPLLQDPEIAFQAFIVGVIGAAVDITLAVYTALKIKNLS</sequence>
<evidence type="ECO:0000313" key="2">
    <source>
        <dbReference type="EMBL" id="MDK2595612.1"/>
    </source>
</evidence>
<gene>
    <name evidence="2" type="ORF">QNM18_11190</name>
</gene>
<dbReference type="Proteomes" id="UP001231915">
    <property type="component" value="Unassembled WGS sequence"/>
</dbReference>
<accession>A0ABT7EKN4</accession>
<organism evidence="2 3">
    <name type="scientific">Pseudoalteromonas obscura</name>
    <dbReference type="NCBI Taxonomy" id="3048491"/>
    <lineage>
        <taxon>Bacteria</taxon>
        <taxon>Pseudomonadati</taxon>
        <taxon>Pseudomonadota</taxon>
        <taxon>Gammaproteobacteria</taxon>
        <taxon>Alteromonadales</taxon>
        <taxon>Pseudoalteromonadaceae</taxon>
        <taxon>Pseudoalteromonas</taxon>
    </lineage>
</organism>
<evidence type="ECO:0000313" key="3">
    <source>
        <dbReference type="Proteomes" id="UP001231915"/>
    </source>
</evidence>
<protein>
    <submittedName>
        <fullName evidence="2">Uncharacterized protein</fullName>
    </submittedName>
</protein>
<dbReference type="EMBL" id="JASJUT010000003">
    <property type="protein sequence ID" value="MDK2595612.1"/>
    <property type="molecule type" value="Genomic_DNA"/>
</dbReference>
<feature type="transmembrane region" description="Helical" evidence="1">
    <location>
        <begin position="52"/>
        <end position="72"/>
    </location>
</feature>
<keyword evidence="1" id="KW-0472">Membrane</keyword>
<proteinExistence type="predicted"/>
<feature type="transmembrane region" description="Helical" evidence="1">
    <location>
        <begin position="12"/>
        <end position="32"/>
    </location>
</feature>
<keyword evidence="1" id="KW-0812">Transmembrane</keyword>
<comment type="caution">
    <text evidence="2">The sequence shown here is derived from an EMBL/GenBank/DDBJ whole genome shotgun (WGS) entry which is preliminary data.</text>
</comment>
<keyword evidence="1" id="KW-1133">Transmembrane helix</keyword>
<keyword evidence="3" id="KW-1185">Reference proteome</keyword>